<evidence type="ECO:0000313" key="4">
    <source>
        <dbReference type="Proteomes" id="UP000444174"/>
    </source>
</evidence>
<dbReference type="GO" id="GO:0004301">
    <property type="term" value="F:epoxide hydrolase activity"/>
    <property type="evidence" value="ECO:0007669"/>
    <property type="project" value="TreeGrafter"/>
</dbReference>
<accession>A0A843YD61</accession>
<reference evidence="3 4" key="1">
    <citation type="submission" date="2019-10" db="EMBL/GenBank/DDBJ databases">
        <title>Epibacterium sp. nov., isolated from seawater.</title>
        <authorList>
            <person name="Zhang X."/>
            <person name="Li N."/>
        </authorList>
    </citation>
    <scope>NUCLEOTIDE SEQUENCE [LARGE SCALE GENOMIC DNA]</scope>
    <source>
        <strain evidence="3 4">SM1979</strain>
    </source>
</reference>
<dbReference type="Gene3D" id="3.40.50.1820">
    <property type="entry name" value="alpha/beta hydrolase"/>
    <property type="match status" value="1"/>
</dbReference>
<name>A0A843YD61_9RHOB</name>
<dbReference type="InterPro" id="IPR000639">
    <property type="entry name" value="Epox_hydrolase-like"/>
</dbReference>
<feature type="signal peptide" evidence="1">
    <location>
        <begin position="1"/>
        <end position="23"/>
    </location>
</feature>
<sequence>MTHRTTAATALVASMTIAAPLFAGTAHVTETTYNTTDVDGVSIFYREAGPKDAPTVLLLHGFPSSSHMFRDLIPELAKSYHVVAPDYPGYGQSAAPAADAYDYDFATLATTMEHFTEQLGLDEYTLYMQDFGGPVGLRMIQNHPERLEGLIIQNATFHVEGWNPDVVKQFAPFWGDRNAETEAPLRQFLAPQTTEWQYRQGSTLADRLSPDAWIHDQAGLDRPGNTEVQLEYLWNYQDNVANYESWQNKLGELQPDTLIVWGENDPFFTIQGVEAVQKLLPNAETHLYDAGHFALETHADEISTEILEFLAR</sequence>
<organism evidence="3 4">
    <name type="scientific">Tritonibacter litoralis</name>
    <dbReference type="NCBI Taxonomy" id="2662264"/>
    <lineage>
        <taxon>Bacteria</taxon>
        <taxon>Pseudomonadati</taxon>
        <taxon>Pseudomonadota</taxon>
        <taxon>Alphaproteobacteria</taxon>
        <taxon>Rhodobacterales</taxon>
        <taxon>Paracoccaceae</taxon>
        <taxon>Tritonibacter</taxon>
    </lineage>
</organism>
<feature type="domain" description="AB hydrolase-1" evidence="2">
    <location>
        <begin position="54"/>
        <end position="298"/>
    </location>
</feature>
<dbReference type="RefSeq" id="WP_153216243.1">
    <property type="nucleotide sequence ID" value="NZ_WIBF01000007.1"/>
</dbReference>
<comment type="caution">
    <text evidence="3">The sequence shown here is derived from an EMBL/GenBank/DDBJ whole genome shotgun (WGS) entry which is preliminary data.</text>
</comment>
<dbReference type="Pfam" id="PF00561">
    <property type="entry name" value="Abhydrolase_1"/>
    <property type="match status" value="1"/>
</dbReference>
<keyword evidence="1" id="KW-0732">Signal</keyword>
<dbReference type="PANTHER" id="PTHR42977:SF1">
    <property type="entry name" value="BLR6576 PROTEIN"/>
    <property type="match status" value="1"/>
</dbReference>
<dbReference type="Proteomes" id="UP000444174">
    <property type="component" value="Unassembled WGS sequence"/>
</dbReference>
<dbReference type="SUPFAM" id="SSF53474">
    <property type="entry name" value="alpha/beta-Hydrolases"/>
    <property type="match status" value="1"/>
</dbReference>
<evidence type="ECO:0000259" key="2">
    <source>
        <dbReference type="Pfam" id="PF00561"/>
    </source>
</evidence>
<dbReference type="InterPro" id="IPR051340">
    <property type="entry name" value="Haloalkane_dehalogenase"/>
</dbReference>
<protein>
    <submittedName>
        <fullName evidence="3">Alpha/beta fold hydrolase</fullName>
    </submittedName>
</protein>
<evidence type="ECO:0000313" key="3">
    <source>
        <dbReference type="EMBL" id="MQQ09300.1"/>
    </source>
</evidence>
<dbReference type="AlphaFoldDB" id="A0A843YD61"/>
<dbReference type="EMBL" id="WIBF01000007">
    <property type="protein sequence ID" value="MQQ09300.1"/>
    <property type="molecule type" value="Genomic_DNA"/>
</dbReference>
<keyword evidence="3" id="KW-0378">Hydrolase</keyword>
<dbReference type="PANTHER" id="PTHR42977">
    <property type="entry name" value="HYDROLASE-RELATED"/>
    <property type="match status" value="1"/>
</dbReference>
<dbReference type="PRINTS" id="PR00111">
    <property type="entry name" value="ABHYDROLASE"/>
</dbReference>
<keyword evidence="4" id="KW-1185">Reference proteome</keyword>
<evidence type="ECO:0000256" key="1">
    <source>
        <dbReference type="SAM" id="SignalP"/>
    </source>
</evidence>
<dbReference type="InterPro" id="IPR029058">
    <property type="entry name" value="AB_hydrolase_fold"/>
</dbReference>
<gene>
    <name evidence="3" type="ORF">GFB49_12605</name>
</gene>
<dbReference type="InterPro" id="IPR000073">
    <property type="entry name" value="AB_hydrolase_1"/>
</dbReference>
<feature type="chain" id="PRO_5032270810" evidence="1">
    <location>
        <begin position="24"/>
        <end position="312"/>
    </location>
</feature>
<proteinExistence type="predicted"/>
<dbReference type="PRINTS" id="PR00412">
    <property type="entry name" value="EPOXHYDRLASE"/>
</dbReference>